<feature type="domain" description="4Fe-4S ferredoxin-type" evidence="2">
    <location>
        <begin position="30"/>
        <end position="71"/>
    </location>
</feature>
<dbReference type="EMBL" id="CP065938">
    <property type="protein sequence ID" value="UWX04946.1"/>
    <property type="molecule type" value="Genomic_DNA"/>
</dbReference>
<proteinExistence type="predicted"/>
<organism evidence="3 4">
    <name type="scientific">Taurinivorans muris</name>
    <dbReference type="NCBI Taxonomy" id="2787751"/>
    <lineage>
        <taxon>Bacteria</taxon>
        <taxon>Pseudomonadati</taxon>
        <taxon>Thermodesulfobacteriota</taxon>
        <taxon>Desulfovibrionia</taxon>
        <taxon>Desulfovibrionales</taxon>
        <taxon>Desulfovibrionaceae</taxon>
        <taxon>Taurinivorans</taxon>
    </lineage>
</organism>
<dbReference type="Proteomes" id="UP001058120">
    <property type="component" value="Chromosome"/>
</dbReference>
<dbReference type="InterPro" id="IPR017896">
    <property type="entry name" value="4Fe4S_Fe-S-bd"/>
</dbReference>
<keyword evidence="4" id="KW-1185">Reference proteome</keyword>
<gene>
    <name evidence="3" type="ORF">JBF11_05520</name>
</gene>
<feature type="transmembrane region" description="Helical" evidence="1">
    <location>
        <begin position="12"/>
        <end position="32"/>
    </location>
</feature>
<evidence type="ECO:0000313" key="3">
    <source>
        <dbReference type="EMBL" id="UWX04946.1"/>
    </source>
</evidence>
<feature type="domain" description="4Fe-4S ferredoxin-type" evidence="2">
    <location>
        <begin position="154"/>
        <end position="192"/>
    </location>
</feature>
<sequence length="195" mass="22366">MKANKKNWYDYFWIWVILYFALGFFNILFAWLGMIDFLLPLLVAVFGGNKWFCNNLCGRGQLFSLLGGKLGWSHGKPTPTFLISPWFRYGFLIFFLIMFGNVLLQTYLVFAGARSLKQAVSLAWAVHLPWDWAYTAGQVPDWAAQFSFGLYGIMLFSLLLGLLAMVLHKPRSWCVFCPMGTMTQGICKLKNKAEK</sequence>
<feature type="transmembrane region" description="Helical" evidence="1">
    <location>
        <begin position="146"/>
        <end position="167"/>
    </location>
</feature>
<evidence type="ECO:0000259" key="2">
    <source>
        <dbReference type="Pfam" id="PF12801"/>
    </source>
</evidence>
<dbReference type="Pfam" id="PF12801">
    <property type="entry name" value="Fer4_5"/>
    <property type="match status" value="2"/>
</dbReference>
<reference evidence="3" key="1">
    <citation type="submission" date="2020-12" db="EMBL/GenBank/DDBJ databases">
        <title>Taurinivorans muris gen. nov., sp. nov., fundamental and realized metabolic niche of a ubiquitous sulfidogenic bacterium in the murine intestine.</title>
        <authorList>
            <person name="Ye H."/>
            <person name="Hanson B.T."/>
            <person name="Loy A."/>
        </authorList>
    </citation>
    <scope>NUCLEOTIDE SEQUENCE</scope>
    <source>
        <strain evidence="3">LT0009</strain>
    </source>
</reference>
<keyword evidence="1" id="KW-0812">Transmembrane</keyword>
<accession>A0ABY5XYR3</accession>
<evidence type="ECO:0000256" key="1">
    <source>
        <dbReference type="SAM" id="Phobius"/>
    </source>
</evidence>
<protein>
    <submittedName>
        <fullName evidence="3">4Fe-4S binding protein</fullName>
    </submittedName>
</protein>
<name>A0ABY5XYR3_9BACT</name>
<keyword evidence="1" id="KW-0472">Membrane</keyword>
<evidence type="ECO:0000313" key="4">
    <source>
        <dbReference type="Proteomes" id="UP001058120"/>
    </source>
</evidence>
<dbReference type="RefSeq" id="WP_334314501.1">
    <property type="nucleotide sequence ID" value="NZ_CP065938.1"/>
</dbReference>
<keyword evidence="1" id="KW-1133">Transmembrane helix</keyword>
<feature type="transmembrane region" description="Helical" evidence="1">
    <location>
        <begin position="86"/>
        <end position="104"/>
    </location>
</feature>